<dbReference type="EMBL" id="JWIR02000078">
    <property type="protein sequence ID" value="KKB34836.1"/>
    <property type="molecule type" value="Genomic_DNA"/>
</dbReference>
<feature type="domain" description="UVR" evidence="1">
    <location>
        <begin position="137"/>
        <end position="172"/>
    </location>
</feature>
<dbReference type="GO" id="GO:1990170">
    <property type="term" value="P:stress response to cadmium ion"/>
    <property type="evidence" value="ECO:0007669"/>
    <property type="project" value="TreeGrafter"/>
</dbReference>
<name>A0A0F5HNF1_BACTR</name>
<dbReference type="InterPro" id="IPR025542">
    <property type="entry name" value="YacH"/>
</dbReference>
<evidence type="ECO:0000313" key="3">
    <source>
        <dbReference type="Proteomes" id="UP000031563"/>
    </source>
</evidence>
<organism evidence="2 3">
    <name type="scientific">Bacillus thermotolerans</name>
    <name type="common">Quasibacillus thermotolerans</name>
    <dbReference type="NCBI Taxonomy" id="1221996"/>
    <lineage>
        <taxon>Bacteria</taxon>
        <taxon>Bacillati</taxon>
        <taxon>Bacillota</taxon>
        <taxon>Bacilli</taxon>
        <taxon>Bacillales</taxon>
        <taxon>Bacillaceae</taxon>
        <taxon>Bacillus</taxon>
    </lineage>
</organism>
<dbReference type="GO" id="GO:1990169">
    <property type="term" value="P:stress response to copper ion"/>
    <property type="evidence" value="ECO:0007669"/>
    <property type="project" value="TreeGrafter"/>
</dbReference>
<dbReference type="GO" id="GO:0050897">
    <property type="term" value="F:cobalt ion binding"/>
    <property type="evidence" value="ECO:0007669"/>
    <property type="project" value="TreeGrafter"/>
</dbReference>
<dbReference type="RefSeq" id="WP_039234340.1">
    <property type="nucleotide sequence ID" value="NZ_JWIR02000078.1"/>
</dbReference>
<dbReference type="InterPro" id="IPR001943">
    <property type="entry name" value="UVR_dom"/>
</dbReference>
<dbReference type="STRING" id="1221996.QY95_03662"/>
<evidence type="ECO:0000313" key="2">
    <source>
        <dbReference type="EMBL" id="KKB34836.1"/>
    </source>
</evidence>
<sequence>MKCQRCNERPATLHFTKTINGEKSEIYLCEKCAKEQGEEYMFSYHPDFSIGNLLGGLFNIESPFLSKPAQYPQQHALKCEHCQTTFQEFVNRGKFGCPHCYETFQEQLTPILKRLQNGNNVHKGKIPKRMGGTLHVKKEIEELRVKLQQAIAHEEFESAASIRDQIRSLEKSLLSKGGEL</sequence>
<evidence type="ECO:0000259" key="1">
    <source>
        <dbReference type="PROSITE" id="PS50151"/>
    </source>
</evidence>
<dbReference type="PROSITE" id="PS50151">
    <property type="entry name" value="UVR"/>
    <property type="match status" value="1"/>
</dbReference>
<dbReference type="Pfam" id="PF02151">
    <property type="entry name" value="UVR"/>
    <property type="match status" value="1"/>
</dbReference>
<reference evidence="2" key="1">
    <citation type="submission" date="2015-02" db="EMBL/GenBank/DDBJ databases">
        <title>Genome Assembly of Bacillaceae bacterium MTCC 8252.</title>
        <authorList>
            <person name="Verma A."/>
            <person name="Khatri I."/>
            <person name="Mual P."/>
            <person name="Subramanian S."/>
            <person name="Krishnamurthi S."/>
        </authorList>
    </citation>
    <scope>NUCLEOTIDE SEQUENCE [LARGE SCALE GENOMIC DNA]</scope>
    <source>
        <strain evidence="2">MTCC 8252</strain>
    </source>
</reference>
<dbReference type="SUPFAM" id="SSF46600">
    <property type="entry name" value="C-terminal UvrC-binding domain of UvrB"/>
    <property type="match status" value="1"/>
</dbReference>
<dbReference type="OrthoDB" id="9788704at2"/>
<protein>
    <submittedName>
        <fullName evidence="2">Nucleotide excision repair protein, with UvrB/UvrC motif</fullName>
    </submittedName>
</protein>
<gene>
    <name evidence="2" type="ORF">QY95_03662</name>
</gene>
<dbReference type="Proteomes" id="UP000031563">
    <property type="component" value="Unassembled WGS sequence"/>
</dbReference>
<dbReference type="Gene3D" id="4.10.860.10">
    <property type="entry name" value="UVR domain"/>
    <property type="match status" value="1"/>
</dbReference>
<keyword evidence="3" id="KW-1185">Reference proteome</keyword>
<dbReference type="InterPro" id="IPR036876">
    <property type="entry name" value="UVR_dom_sf"/>
</dbReference>
<dbReference type="PANTHER" id="PTHR38430:SF1">
    <property type="entry name" value="PROTEIN-ARGININE KINASE ACTIVATOR PROTEIN"/>
    <property type="match status" value="1"/>
</dbReference>
<dbReference type="GO" id="GO:0008270">
    <property type="term" value="F:zinc ion binding"/>
    <property type="evidence" value="ECO:0007669"/>
    <property type="project" value="TreeGrafter"/>
</dbReference>
<comment type="caution">
    <text evidence="2">The sequence shown here is derived from an EMBL/GenBank/DDBJ whole genome shotgun (WGS) entry which is preliminary data.</text>
</comment>
<proteinExistence type="predicted"/>
<accession>A0A0F5HNF1</accession>
<dbReference type="PIRSF" id="PIRSF015034">
    <property type="entry name" value="YacH"/>
    <property type="match status" value="1"/>
</dbReference>
<dbReference type="PANTHER" id="PTHR38430">
    <property type="entry name" value="PROTEIN-ARGININE KINASE ACTIVATOR PROTEIN"/>
    <property type="match status" value="1"/>
</dbReference>
<dbReference type="GO" id="GO:0005507">
    <property type="term" value="F:copper ion binding"/>
    <property type="evidence" value="ECO:0007669"/>
    <property type="project" value="TreeGrafter"/>
</dbReference>
<dbReference type="GO" id="GO:0046870">
    <property type="term" value="F:cadmium ion binding"/>
    <property type="evidence" value="ECO:0007669"/>
    <property type="project" value="TreeGrafter"/>
</dbReference>
<dbReference type="AlphaFoldDB" id="A0A0F5HNF1"/>